<dbReference type="RefSeq" id="WP_251948054.1">
    <property type="nucleotide sequence ID" value="NZ_JAMRYM010000122.1"/>
</dbReference>
<feature type="domain" description="Nudix hydrolase" evidence="4">
    <location>
        <begin position="59"/>
        <end position="202"/>
    </location>
</feature>
<evidence type="ECO:0000256" key="3">
    <source>
        <dbReference type="SAM" id="MobiDB-lite"/>
    </source>
</evidence>
<evidence type="ECO:0000313" key="6">
    <source>
        <dbReference type="Proteomes" id="UP001155240"/>
    </source>
</evidence>
<reference evidence="5" key="1">
    <citation type="submission" date="2022-06" db="EMBL/GenBank/DDBJ databases">
        <title>Whole genome shotgun sequencing (WGS) of Rathayibacter sp. ZW T2_19, isolated from stored onions (Allium cepa).</title>
        <authorList>
            <person name="Stoll D.A."/>
            <person name="Huch M."/>
        </authorList>
    </citation>
    <scope>NUCLEOTIDE SEQUENCE</scope>
    <source>
        <strain evidence="5">ZW T2_19</strain>
    </source>
</reference>
<organism evidence="5 6">
    <name type="scientific">Rathayibacter rubneri</name>
    <dbReference type="NCBI Taxonomy" id="2950106"/>
    <lineage>
        <taxon>Bacteria</taxon>
        <taxon>Bacillati</taxon>
        <taxon>Actinomycetota</taxon>
        <taxon>Actinomycetes</taxon>
        <taxon>Micrococcales</taxon>
        <taxon>Microbacteriaceae</taxon>
        <taxon>Rathayibacter</taxon>
    </lineage>
</organism>
<keyword evidence="2 5" id="KW-0378">Hydrolase</keyword>
<evidence type="ECO:0000256" key="1">
    <source>
        <dbReference type="ARBA" id="ARBA00001946"/>
    </source>
</evidence>
<evidence type="ECO:0000259" key="4">
    <source>
        <dbReference type="PROSITE" id="PS51462"/>
    </source>
</evidence>
<protein>
    <submittedName>
        <fullName evidence="5">NUDIX hydrolase</fullName>
    </submittedName>
</protein>
<dbReference type="AlphaFoldDB" id="A0A9X2DZY8"/>
<evidence type="ECO:0000256" key="2">
    <source>
        <dbReference type="ARBA" id="ARBA00022801"/>
    </source>
</evidence>
<gene>
    <name evidence="5" type="ORF">NB037_17480</name>
</gene>
<comment type="cofactor">
    <cofactor evidence="1">
        <name>Mg(2+)</name>
        <dbReference type="ChEBI" id="CHEBI:18420"/>
    </cofactor>
</comment>
<dbReference type="PANTHER" id="PTHR11839">
    <property type="entry name" value="UDP/ADP-SUGAR PYROPHOSPHATASE"/>
    <property type="match status" value="1"/>
</dbReference>
<dbReference type="SUPFAM" id="SSF55811">
    <property type="entry name" value="Nudix"/>
    <property type="match status" value="1"/>
</dbReference>
<dbReference type="Pfam" id="PF00293">
    <property type="entry name" value="NUDIX"/>
    <property type="match status" value="1"/>
</dbReference>
<name>A0A9X2DZY8_9MICO</name>
<proteinExistence type="predicted"/>
<dbReference type="Gene3D" id="3.90.79.10">
    <property type="entry name" value="Nucleoside Triphosphate Pyrophosphohydrolase"/>
    <property type="match status" value="1"/>
</dbReference>
<dbReference type="InterPro" id="IPR015797">
    <property type="entry name" value="NUDIX_hydrolase-like_dom_sf"/>
</dbReference>
<dbReference type="CDD" id="cd24161">
    <property type="entry name" value="NUDIX_ADPRase_Ndx2"/>
    <property type="match status" value="1"/>
</dbReference>
<dbReference type="GO" id="GO:0019693">
    <property type="term" value="P:ribose phosphate metabolic process"/>
    <property type="evidence" value="ECO:0007669"/>
    <property type="project" value="TreeGrafter"/>
</dbReference>
<accession>A0A9X2DZY8</accession>
<feature type="region of interest" description="Disordered" evidence="3">
    <location>
        <begin position="1"/>
        <end position="34"/>
    </location>
</feature>
<dbReference type="InterPro" id="IPR000086">
    <property type="entry name" value="NUDIX_hydrolase_dom"/>
</dbReference>
<dbReference type="GO" id="GO:0005829">
    <property type="term" value="C:cytosol"/>
    <property type="evidence" value="ECO:0007669"/>
    <property type="project" value="TreeGrafter"/>
</dbReference>
<dbReference type="PROSITE" id="PS51462">
    <property type="entry name" value="NUDIX"/>
    <property type="match status" value="1"/>
</dbReference>
<dbReference type="GO" id="GO:0016787">
    <property type="term" value="F:hydrolase activity"/>
    <property type="evidence" value="ECO:0007669"/>
    <property type="project" value="UniProtKB-KW"/>
</dbReference>
<dbReference type="GO" id="GO:0006753">
    <property type="term" value="P:nucleoside phosphate metabolic process"/>
    <property type="evidence" value="ECO:0007669"/>
    <property type="project" value="TreeGrafter"/>
</dbReference>
<dbReference type="Proteomes" id="UP001155240">
    <property type="component" value="Unassembled WGS sequence"/>
</dbReference>
<feature type="compositionally biased region" description="Low complexity" evidence="3">
    <location>
        <begin position="1"/>
        <end position="13"/>
    </location>
</feature>
<dbReference type="PANTHER" id="PTHR11839:SF18">
    <property type="entry name" value="NUDIX HYDROLASE DOMAIN-CONTAINING PROTEIN"/>
    <property type="match status" value="1"/>
</dbReference>
<dbReference type="EMBL" id="JAMRYM010000122">
    <property type="protein sequence ID" value="MCM6764210.1"/>
    <property type="molecule type" value="Genomic_DNA"/>
</dbReference>
<evidence type="ECO:0000313" key="5">
    <source>
        <dbReference type="EMBL" id="MCM6764210.1"/>
    </source>
</evidence>
<keyword evidence="6" id="KW-1185">Reference proteome</keyword>
<comment type="caution">
    <text evidence="5">The sequence shown here is derived from an EMBL/GenBank/DDBJ whole genome shotgun (WGS) entry which is preliminary data.</text>
</comment>
<sequence>MRDAKSSSGSSGSDGPDLRSGAEPPTGEGTASAARVEQLSTRIAYETPWIRVREDEVLWPGGSTGVYSVVERDDYALVLPREGEGFWLVEQFRYPIGRRAWEFPAGGWPHGSPGGDPLALAAAELREETGLRAGRLRHLGRLSEAYGFVSQAVDVFLAEELEHGEHAREATESDMEQRWFSDREVAQLVRSGAMVETAAVAALGLFWMDRGLVP</sequence>